<dbReference type="PANTHER" id="PTHR36924:SF1">
    <property type="entry name" value="ANTITOXIN HIGA-1"/>
    <property type="match status" value="1"/>
</dbReference>
<dbReference type="PROSITE" id="PS50943">
    <property type="entry name" value="HTH_CROC1"/>
    <property type="match status" value="1"/>
</dbReference>
<dbReference type="InterPro" id="IPR013430">
    <property type="entry name" value="Toxin_antidote_HigA"/>
</dbReference>
<evidence type="ECO:0000313" key="3">
    <source>
        <dbReference type="EMBL" id="GGI14417.1"/>
    </source>
</evidence>
<dbReference type="InterPro" id="IPR010982">
    <property type="entry name" value="Lambda_DNA-bd_dom_sf"/>
</dbReference>
<gene>
    <name evidence="3" type="ORF">GCM10007377_10830</name>
</gene>
<reference evidence="3" key="2">
    <citation type="submission" date="2020-09" db="EMBL/GenBank/DDBJ databases">
        <authorList>
            <person name="Sun Q."/>
            <person name="Sedlacek I."/>
        </authorList>
    </citation>
    <scope>NUCLEOTIDE SEQUENCE</scope>
    <source>
        <strain evidence="3">CCM 8606</strain>
    </source>
</reference>
<evidence type="ECO:0000259" key="2">
    <source>
        <dbReference type="PROSITE" id="PS50943"/>
    </source>
</evidence>
<evidence type="ECO:0000256" key="1">
    <source>
        <dbReference type="ARBA" id="ARBA00023125"/>
    </source>
</evidence>
<comment type="caution">
    <text evidence="3">The sequence shown here is derived from an EMBL/GenBank/DDBJ whole genome shotgun (WGS) entry which is preliminary data.</text>
</comment>
<dbReference type="InterPro" id="IPR001387">
    <property type="entry name" value="Cro/C1-type_HTH"/>
</dbReference>
<dbReference type="AlphaFoldDB" id="A0A8J3APA7"/>
<dbReference type="Pfam" id="PF01381">
    <property type="entry name" value="HTH_3"/>
    <property type="match status" value="1"/>
</dbReference>
<dbReference type="SMART" id="SM00530">
    <property type="entry name" value="HTH_XRE"/>
    <property type="match status" value="1"/>
</dbReference>
<name>A0A8J3APA7_9BIFI</name>
<dbReference type="SUPFAM" id="SSF47413">
    <property type="entry name" value="lambda repressor-like DNA-binding domains"/>
    <property type="match status" value="1"/>
</dbReference>
<dbReference type="Gene3D" id="1.10.260.40">
    <property type="entry name" value="lambda repressor-like DNA-binding domains"/>
    <property type="match status" value="1"/>
</dbReference>
<evidence type="ECO:0000313" key="4">
    <source>
        <dbReference type="Proteomes" id="UP000619536"/>
    </source>
</evidence>
<dbReference type="PANTHER" id="PTHR36924">
    <property type="entry name" value="ANTITOXIN HIGA-1"/>
    <property type="match status" value="1"/>
</dbReference>
<accession>A0A8J3APA7</accession>
<dbReference type="NCBIfam" id="TIGR02607">
    <property type="entry name" value="antidote_HigA"/>
    <property type="match status" value="1"/>
</dbReference>
<keyword evidence="1" id="KW-0238">DNA-binding</keyword>
<proteinExistence type="predicted"/>
<dbReference type="RefSeq" id="WP_188355231.1">
    <property type="nucleotide sequence ID" value="NZ_BMDH01000002.1"/>
</dbReference>
<feature type="domain" description="HTH cro/C1-type" evidence="2">
    <location>
        <begin position="24"/>
        <end position="71"/>
    </location>
</feature>
<protein>
    <recommendedName>
        <fullName evidence="2">HTH cro/C1-type domain-containing protein</fullName>
    </recommendedName>
</protein>
<dbReference type="Proteomes" id="UP000619536">
    <property type="component" value="Unassembled WGS sequence"/>
</dbReference>
<sequence>MTTTTNQYLSTPGEILQEEFLEPLGISRYRLAQAVGVGQTAISQIIAGKRSISVNMAYRLGKALNTSPEFWLNLQRDYDLLSFDSSHIDNIQQLV</sequence>
<keyword evidence="4" id="KW-1185">Reference proteome</keyword>
<organism evidence="3 4">
    <name type="scientific">Galliscardovia ingluviei</name>
    <dbReference type="NCBI Taxonomy" id="1769422"/>
    <lineage>
        <taxon>Bacteria</taxon>
        <taxon>Bacillati</taxon>
        <taxon>Actinomycetota</taxon>
        <taxon>Actinomycetes</taxon>
        <taxon>Bifidobacteriales</taxon>
        <taxon>Bifidobacteriaceae</taxon>
        <taxon>Galliscardovia</taxon>
    </lineage>
</organism>
<dbReference type="CDD" id="cd00093">
    <property type="entry name" value="HTH_XRE"/>
    <property type="match status" value="1"/>
</dbReference>
<reference evidence="3" key="1">
    <citation type="journal article" date="2014" name="Int. J. Syst. Evol. Microbiol.">
        <title>Complete genome sequence of Corynebacterium casei LMG S-19264T (=DSM 44701T), isolated from a smear-ripened cheese.</title>
        <authorList>
            <consortium name="US DOE Joint Genome Institute (JGI-PGF)"/>
            <person name="Walter F."/>
            <person name="Albersmeier A."/>
            <person name="Kalinowski J."/>
            <person name="Ruckert C."/>
        </authorList>
    </citation>
    <scope>NUCLEOTIDE SEQUENCE</scope>
    <source>
        <strain evidence="3">CCM 8606</strain>
    </source>
</reference>
<dbReference type="EMBL" id="BMDH01000002">
    <property type="protein sequence ID" value="GGI14417.1"/>
    <property type="molecule type" value="Genomic_DNA"/>
</dbReference>
<dbReference type="GO" id="GO:0003677">
    <property type="term" value="F:DNA binding"/>
    <property type="evidence" value="ECO:0007669"/>
    <property type="project" value="UniProtKB-KW"/>
</dbReference>